<dbReference type="SUPFAM" id="SSF52540">
    <property type="entry name" value="P-loop containing nucleoside triphosphate hydrolases"/>
    <property type="match status" value="1"/>
</dbReference>
<dbReference type="GO" id="GO:0030261">
    <property type="term" value="P:chromosome condensation"/>
    <property type="evidence" value="ECO:0007669"/>
    <property type="project" value="InterPro"/>
</dbReference>
<dbReference type="KEGG" id="dli:dnl_58010"/>
<dbReference type="GO" id="GO:0016887">
    <property type="term" value="F:ATP hydrolysis activity"/>
    <property type="evidence" value="ECO:0007669"/>
    <property type="project" value="InterPro"/>
</dbReference>
<protein>
    <recommendedName>
        <fullName evidence="6">Chromosome partition protein Smc</fullName>
    </recommendedName>
</protein>
<evidence type="ECO:0000256" key="6">
    <source>
        <dbReference type="HAMAP-Rule" id="MF_01894"/>
    </source>
</evidence>
<gene>
    <name evidence="6 8" type="primary">smc</name>
    <name evidence="8" type="ORF">dnl_58010</name>
</gene>
<keyword evidence="9" id="KW-1185">Reference proteome</keyword>
<sequence length="1188" mass="135980">MRLKKLEITGFKSFCEKSGINFPPGISAIVGPNGCGKSNIVDALRWAMGEQSVKQLRGKSMEDIIFAGTNGKPPLNMAEVSVTMANDNGTSPAELRDFTEIMLTRRLYRSGESAYFINKQPCRLKDIHNIFLGSGMGAKSYAVIQQGNIGAITDAGPEERRFFIEEAAGITRYKNRKKETLAKLDSTNQNLLRLMDIIKEVERQMNSLKRQAKKAEHYKNYKARIKTLDIKISLEQYEECSQKIQENNYILKELKDKDIEHVSGLKKLDATVEEIRVRQIQKDQKISTYKSDKFELQRKIDRIENELSHLKKEAKRLETESLTLQEGCDTLQARTQEIQTEIIEIENRIKSLNIETGLLQAELSKEQEDSQSARDKLASLNRELKDAENQLMELAALESKYQNIKQNVSNNKDNLKRRLKQIDEEVLLAGKNLTILQKKEKESAEELELCRQELQDSAQNINITRKQLSENNQVLGQQVKTVQAIEYNKNKSRSQYSALKKMEDNFDWYKDGVKAVMKKEQENGRIMGLIADIIEPVPSYESAVEAILGEALQYILVKDIKTGAENIEYLQTQNTGRSGFIPLSSFNSIKPDIKSNIPNPLLDHIIIKPGFENIGNILLSHVSVVENMEDALEIHNQNKTLTLVTKNGDIISRRGIMIGGSQDKLSGIMLKKQELKKLEKFLLQIDQELEAAKQDQEKLEEQAGKLEYELQKNIEEKNQAAQDELEAQKTLYKITETIKHAAQNLDVLTMEQEQLASQADDMDEEMKKYNAAFLKVCDKIKTVQNKKALTENQISTFSKEIESFDRQVVNLKLKQRTLDAELENNTSTMKRLKDFQEDSLKRLKQLSADIKQKKEKKESAVNTISEHEQSLVLMYEQIQEIENILETQEADYAEIKLLLKQNDQSRSLIQNKREDILQKIRLIEIEQSKNKIKQDNISEQIEEKYHRPVSAFYLEFNSKTNNPEETQAQMKEELAELRQKLEKMGDVNMGAIAEYEQHKERFDFLETQRTDLVKAMEDLHKVINKINNISQERFLATFDLVNQKLAQVFPRLFNGGTASLVLTEPNNPLESGVEFMVHPPGKKLTRLTLLSGGEKALSAIAFVFSIFLIKPASFCILDEIDAPLDEANVYRFNELLKIIGEKSQIIMITHKKKSMEFADTLFGITMEQKGISKIVSVNLEGIDNYQQN</sequence>
<dbReference type="InterPro" id="IPR011890">
    <property type="entry name" value="SMC_prok"/>
</dbReference>
<feature type="coiled-coil region" evidence="6">
    <location>
        <begin position="286"/>
        <end position="471"/>
    </location>
</feature>
<feature type="coiled-coil region" evidence="6">
    <location>
        <begin position="836"/>
        <end position="898"/>
    </location>
</feature>
<keyword evidence="1 6" id="KW-0963">Cytoplasm</keyword>
<dbReference type="GO" id="GO:0007062">
    <property type="term" value="P:sister chromatid cohesion"/>
    <property type="evidence" value="ECO:0007669"/>
    <property type="project" value="InterPro"/>
</dbReference>
<dbReference type="Gene3D" id="3.30.70.1620">
    <property type="match status" value="1"/>
</dbReference>
<proteinExistence type="inferred from homology"/>
<name>A0A975GJG3_9BACT</name>
<evidence type="ECO:0000313" key="9">
    <source>
        <dbReference type="Proteomes" id="UP000663720"/>
    </source>
</evidence>
<organism evidence="8 9">
    <name type="scientific">Desulfonema limicola</name>
    <dbReference type="NCBI Taxonomy" id="45656"/>
    <lineage>
        <taxon>Bacteria</taxon>
        <taxon>Pseudomonadati</taxon>
        <taxon>Thermodesulfobacteriota</taxon>
        <taxon>Desulfobacteria</taxon>
        <taxon>Desulfobacterales</taxon>
        <taxon>Desulfococcaceae</taxon>
        <taxon>Desulfonema</taxon>
    </lineage>
</organism>
<keyword evidence="2 6" id="KW-0547">Nucleotide-binding</keyword>
<dbReference type="Pfam" id="PF06470">
    <property type="entry name" value="SMC_hinge"/>
    <property type="match status" value="1"/>
</dbReference>
<evidence type="ECO:0000259" key="7">
    <source>
        <dbReference type="SMART" id="SM00968"/>
    </source>
</evidence>
<dbReference type="GO" id="GO:0006260">
    <property type="term" value="P:DNA replication"/>
    <property type="evidence" value="ECO:0007669"/>
    <property type="project" value="UniProtKB-UniRule"/>
</dbReference>
<feature type="coiled-coil region" evidence="6">
    <location>
        <begin position="170"/>
        <end position="218"/>
    </location>
</feature>
<reference evidence="8" key="1">
    <citation type="journal article" date="2021" name="Microb. Physiol.">
        <title>Proteogenomic Insights into the Physiology of Marine, Sulfate-Reducing, Filamentous Desulfonema limicola and Desulfonema magnum.</title>
        <authorList>
            <person name="Schnaars V."/>
            <person name="Wohlbrand L."/>
            <person name="Scheve S."/>
            <person name="Hinrichs C."/>
            <person name="Reinhardt R."/>
            <person name="Rabus R."/>
        </authorList>
    </citation>
    <scope>NUCLEOTIDE SEQUENCE</scope>
    <source>
        <strain evidence="8">5ac10</strain>
    </source>
</reference>
<comment type="subunit">
    <text evidence="6">Homodimer.</text>
</comment>
<dbReference type="AlphaFoldDB" id="A0A975GJG3"/>
<keyword evidence="4 6" id="KW-0175">Coiled coil</keyword>
<dbReference type="InterPro" id="IPR024704">
    <property type="entry name" value="SMC"/>
</dbReference>
<comment type="similarity">
    <text evidence="6">Belongs to the SMC family.</text>
</comment>
<evidence type="ECO:0000256" key="2">
    <source>
        <dbReference type="ARBA" id="ARBA00022741"/>
    </source>
</evidence>
<dbReference type="GO" id="GO:0005524">
    <property type="term" value="F:ATP binding"/>
    <property type="evidence" value="ECO:0007669"/>
    <property type="project" value="UniProtKB-UniRule"/>
</dbReference>
<keyword evidence="5 6" id="KW-0238">DNA-binding</keyword>
<dbReference type="EMBL" id="CP061799">
    <property type="protein sequence ID" value="QTA83397.1"/>
    <property type="molecule type" value="Genomic_DNA"/>
</dbReference>
<dbReference type="RefSeq" id="WP_207689253.1">
    <property type="nucleotide sequence ID" value="NZ_CP061799.1"/>
</dbReference>
<dbReference type="GO" id="GO:0007059">
    <property type="term" value="P:chromosome segregation"/>
    <property type="evidence" value="ECO:0007669"/>
    <property type="project" value="UniProtKB-UniRule"/>
</dbReference>
<feature type="coiled-coil region" evidence="6">
    <location>
        <begin position="675"/>
        <end position="772"/>
    </location>
</feature>
<feature type="binding site" evidence="6">
    <location>
        <begin position="32"/>
        <end position="39"/>
    </location>
    <ligand>
        <name>ATP</name>
        <dbReference type="ChEBI" id="CHEBI:30616"/>
    </ligand>
</feature>
<comment type="function">
    <text evidence="6">Required for chromosome condensation and partitioning.</text>
</comment>
<evidence type="ECO:0000256" key="4">
    <source>
        <dbReference type="ARBA" id="ARBA00023054"/>
    </source>
</evidence>
<dbReference type="Gene3D" id="3.40.50.300">
    <property type="entry name" value="P-loop containing nucleotide triphosphate hydrolases"/>
    <property type="match status" value="2"/>
</dbReference>
<dbReference type="SUPFAM" id="SSF75553">
    <property type="entry name" value="Smc hinge domain"/>
    <property type="match status" value="1"/>
</dbReference>
<evidence type="ECO:0000256" key="1">
    <source>
        <dbReference type="ARBA" id="ARBA00022490"/>
    </source>
</evidence>
<dbReference type="InterPro" id="IPR010935">
    <property type="entry name" value="SMC_hinge"/>
</dbReference>
<feature type="domain" description="SMC hinge" evidence="7">
    <location>
        <begin position="524"/>
        <end position="635"/>
    </location>
</feature>
<accession>A0A975GJG3</accession>
<dbReference type="SMART" id="SM00968">
    <property type="entry name" value="SMC_hinge"/>
    <property type="match status" value="1"/>
</dbReference>
<evidence type="ECO:0000256" key="5">
    <source>
        <dbReference type="ARBA" id="ARBA00023125"/>
    </source>
</evidence>
<dbReference type="Gene3D" id="1.20.1060.20">
    <property type="match status" value="1"/>
</dbReference>
<dbReference type="InterPro" id="IPR027417">
    <property type="entry name" value="P-loop_NTPase"/>
</dbReference>
<comment type="subcellular location">
    <subcellularLocation>
        <location evidence="6">Cytoplasm</location>
    </subcellularLocation>
</comment>
<dbReference type="NCBIfam" id="TIGR02168">
    <property type="entry name" value="SMC_prok_B"/>
    <property type="match status" value="1"/>
</dbReference>
<dbReference type="PIRSF" id="PIRSF005719">
    <property type="entry name" value="SMC"/>
    <property type="match status" value="1"/>
</dbReference>
<dbReference type="Proteomes" id="UP000663720">
    <property type="component" value="Chromosome"/>
</dbReference>
<dbReference type="PANTHER" id="PTHR43977">
    <property type="entry name" value="STRUCTURAL MAINTENANCE OF CHROMOSOMES PROTEIN 3"/>
    <property type="match status" value="1"/>
</dbReference>
<dbReference type="GO" id="GO:0005737">
    <property type="term" value="C:cytoplasm"/>
    <property type="evidence" value="ECO:0007669"/>
    <property type="project" value="UniProtKB-SubCell"/>
</dbReference>
<dbReference type="GO" id="GO:0005694">
    <property type="term" value="C:chromosome"/>
    <property type="evidence" value="ECO:0007669"/>
    <property type="project" value="InterPro"/>
</dbReference>
<dbReference type="InterPro" id="IPR003395">
    <property type="entry name" value="RecF/RecN/SMC_N"/>
</dbReference>
<comment type="domain">
    <text evidence="6">Contains large globular domains required for ATP hydrolysis at each terminus and a third globular domain forming a flexible hinge near the middle of the molecule. These domains are separated by coiled-coil structures.</text>
</comment>
<dbReference type="Pfam" id="PF02463">
    <property type="entry name" value="SMC_N"/>
    <property type="match status" value="1"/>
</dbReference>
<dbReference type="InterPro" id="IPR036277">
    <property type="entry name" value="SMC_hinge_sf"/>
</dbReference>
<dbReference type="GO" id="GO:0003677">
    <property type="term" value="F:DNA binding"/>
    <property type="evidence" value="ECO:0007669"/>
    <property type="project" value="UniProtKB-UniRule"/>
</dbReference>
<dbReference type="HAMAP" id="MF_01894">
    <property type="entry name" value="Smc_prok"/>
    <property type="match status" value="1"/>
</dbReference>
<keyword evidence="3 6" id="KW-0067">ATP-binding</keyword>
<evidence type="ECO:0000256" key="3">
    <source>
        <dbReference type="ARBA" id="ARBA00022840"/>
    </source>
</evidence>
<evidence type="ECO:0000313" key="8">
    <source>
        <dbReference type="EMBL" id="QTA83397.1"/>
    </source>
</evidence>